<dbReference type="InterPro" id="IPR004421">
    <property type="entry name" value="Carbamoyltransferase_HypF"/>
</dbReference>
<dbReference type="Pfam" id="PF22521">
    <property type="entry name" value="HypF_C_2"/>
    <property type="match status" value="1"/>
</dbReference>
<keyword evidence="9" id="KW-0378">Hydrolase</keyword>
<comment type="catalytic activity">
    <reaction evidence="9">
        <text>an acyl phosphate + H2O = a carboxylate + phosphate + H(+)</text>
        <dbReference type="Rhea" id="RHEA:14965"/>
        <dbReference type="ChEBI" id="CHEBI:15377"/>
        <dbReference type="ChEBI" id="CHEBI:15378"/>
        <dbReference type="ChEBI" id="CHEBI:29067"/>
        <dbReference type="ChEBI" id="CHEBI:43474"/>
        <dbReference type="ChEBI" id="CHEBI:59918"/>
        <dbReference type="EC" id="3.6.1.7"/>
    </reaction>
</comment>
<dbReference type="InterPro" id="IPR006070">
    <property type="entry name" value="Sua5-like_dom"/>
</dbReference>
<comment type="function">
    <text evidence="8">Involved in the maturation of [NiFe] hydrogenases. Along with HypE, it catalyzes the synthesis of the CN ligands of the active site iron of [NiFe]-hydrogenases. HypF functions as a carbamoyl transferase using carbamoylphosphate as a substrate and transferring the carboxamido moiety in an ATP-dependent reaction to the thiolate of the C-terminal cysteine of HypE yielding a protein-S-carboxamide.</text>
</comment>
<dbReference type="PANTHER" id="PTHR42959">
    <property type="entry name" value="CARBAMOYLTRANSFERASE"/>
    <property type="match status" value="1"/>
</dbReference>
<comment type="caution">
    <text evidence="12">The sequence shown here is derived from an EMBL/GenBank/DDBJ whole genome shotgun (WGS) entry which is preliminary data.</text>
</comment>
<dbReference type="InterPro" id="IPR001792">
    <property type="entry name" value="Acylphosphatase-like_dom"/>
</dbReference>
<dbReference type="SUPFAM" id="SSF55821">
    <property type="entry name" value="YrdC/RibB"/>
    <property type="match status" value="1"/>
</dbReference>
<dbReference type="InterPro" id="IPR011125">
    <property type="entry name" value="Znf_HypF"/>
</dbReference>
<dbReference type="PIRSF" id="PIRSF006256">
    <property type="entry name" value="CMPcnvr_hdrg_mat"/>
    <property type="match status" value="1"/>
</dbReference>
<keyword evidence="12" id="KW-0808">Transferase</keyword>
<dbReference type="AlphaFoldDB" id="A0A5C7EVV4"/>
<dbReference type="PROSITE" id="PS00150">
    <property type="entry name" value="ACYLPHOSPHATASE_1"/>
    <property type="match status" value="1"/>
</dbReference>
<evidence type="ECO:0000259" key="10">
    <source>
        <dbReference type="PROSITE" id="PS51160"/>
    </source>
</evidence>
<evidence type="ECO:0000256" key="3">
    <source>
        <dbReference type="ARBA" id="ARBA00022598"/>
    </source>
</evidence>
<reference evidence="12 13" key="1">
    <citation type="submission" date="2019-08" db="EMBL/GenBank/DDBJ databases">
        <title>Pelomicrobium methylotrophicum gen. nov., sp. nov. a moderately thermophilic, facultatively anaerobic, lithoautotrophic and methylotrophic bacterium isolated from a terrestrial mud volcano.</title>
        <authorList>
            <person name="Slobodkina G.B."/>
            <person name="Merkel A.Y."/>
            <person name="Slobodkin A.I."/>
        </authorList>
    </citation>
    <scope>NUCLEOTIDE SEQUENCE [LARGE SCALE GENOMIC DNA]</scope>
    <source>
        <strain evidence="12 13">SM250</strain>
    </source>
</reference>
<keyword evidence="5" id="KW-0863">Zinc-finger</keyword>
<feature type="domain" description="YrdC-like" evidence="11">
    <location>
        <begin position="209"/>
        <end position="394"/>
    </location>
</feature>
<dbReference type="PROSITE" id="PS51160">
    <property type="entry name" value="ACYLPHOSPHATASE_3"/>
    <property type="match status" value="1"/>
</dbReference>
<dbReference type="InterPro" id="IPR055128">
    <property type="entry name" value="HypF_C_2"/>
</dbReference>
<dbReference type="InterPro" id="IPR051060">
    <property type="entry name" value="Carbamoyltrans_HypF-like"/>
</dbReference>
<dbReference type="EMBL" id="VPFL01000006">
    <property type="protein sequence ID" value="TXF12487.1"/>
    <property type="molecule type" value="Genomic_DNA"/>
</dbReference>
<feature type="active site" evidence="9">
    <location>
        <position position="23"/>
    </location>
</feature>
<dbReference type="InterPro" id="IPR036046">
    <property type="entry name" value="Acylphosphatase-like_dom_sf"/>
</dbReference>
<dbReference type="Proteomes" id="UP000321201">
    <property type="component" value="Unassembled WGS sequence"/>
</dbReference>
<keyword evidence="6" id="KW-0862">Zinc</keyword>
<dbReference type="PANTHER" id="PTHR42959:SF1">
    <property type="entry name" value="CARBAMOYLTRANSFERASE HYPF"/>
    <property type="match status" value="1"/>
</dbReference>
<evidence type="ECO:0000256" key="2">
    <source>
        <dbReference type="ARBA" id="ARBA00008097"/>
    </source>
</evidence>
<dbReference type="OrthoDB" id="9808093at2"/>
<evidence type="ECO:0000313" key="12">
    <source>
        <dbReference type="EMBL" id="TXF12487.1"/>
    </source>
</evidence>
<dbReference type="GO" id="GO:0008270">
    <property type="term" value="F:zinc ion binding"/>
    <property type="evidence" value="ECO:0007669"/>
    <property type="project" value="UniProtKB-KW"/>
</dbReference>
<proteinExistence type="inferred from homology"/>
<protein>
    <recommendedName>
        <fullName evidence="8">Carbamoyltransferase HypF</fullName>
        <ecNumber evidence="8">6.2.-.-</ecNumber>
    </recommendedName>
</protein>
<name>A0A5C7EVV4_9PROT</name>
<comment type="catalytic activity">
    <reaction evidence="7 8">
        <text>C-terminal L-cysteinyl-[HypE protein] + carbamoyl phosphate + ATP + H2O = C-terminal S-carboxamide-L-cysteinyl-[HypE protein] + AMP + phosphate + diphosphate + H(+)</text>
        <dbReference type="Rhea" id="RHEA:55636"/>
        <dbReference type="Rhea" id="RHEA-COMP:14247"/>
        <dbReference type="Rhea" id="RHEA-COMP:14392"/>
        <dbReference type="ChEBI" id="CHEBI:15377"/>
        <dbReference type="ChEBI" id="CHEBI:15378"/>
        <dbReference type="ChEBI" id="CHEBI:30616"/>
        <dbReference type="ChEBI" id="CHEBI:33019"/>
        <dbReference type="ChEBI" id="CHEBI:43474"/>
        <dbReference type="ChEBI" id="CHEBI:58228"/>
        <dbReference type="ChEBI" id="CHEBI:76913"/>
        <dbReference type="ChEBI" id="CHEBI:139126"/>
        <dbReference type="ChEBI" id="CHEBI:456215"/>
    </reaction>
</comment>
<dbReference type="Gene3D" id="3.30.420.40">
    <property type="match status" value="1"/>
</dbReference>
<dbReference type="Pfam" id="PF07503">
    <property type="entry name" value="zf-HYPF"/>
    <property type="match status" value="2"/>
</dbReference>
<evidence type="ECO:0000259" key="11">
    <source>
        <dbReference type="PROSITE" id="PS51163"/>
    </source>
</evidence>
<evidence type="ECO:0000256" key="8">
    <source>
        <dbReference type="PIRNR" id="PIRNR006256"/>
    </source>
</evidence>
<keyword evidence="3" id="KW-0436">Ligase</keyword>
<dbReference type="Pfam" id="PF01300">
    <property type="entry name" value="Sua5_yciO_yrdC"/>
    <property type="match status" value="1"/>
</dbReference>
<dbReference type="InterPro" id="IPR017968">
    <property type="entry name" value="Acylphosphatase_CS"/>
</dbReference>
<evidence type="ECO:0000256" key="1">
    <source>
        <dbReference type="ARBA" id="ARBA00004711"/>
    </source>
</evidence>
<comment type="pathway">
    <text evidence="1 8">Protein modification; [NiFe] hydrogenase maturation.</text>
</comment>
<dbReference type="GO" id="GO:0016874">
    <property type="term" value="F:ligase activity"/>
    <property type="evidence" value="ECO:0007669"/>
    <property type="project" value="UniProtKB-UniRule"/>
</dbReference>
<dbReference type="PROSITE" id="PS51163">
    <property type="entry name" value="YRDC"/>
    <property type="match status" value="1"/>
</dbReference>
<dbReference type="GO" id="GO:0016743">
    <property type="term" value="F:carboxyl- or carbamoyltransferase activity"/>
    <property type="evidence" value="ECO:0007669"/>
    <property type="project" value="UniProtKB-UniRule"/>
</dbReference>
<evidence type="ECO:0000256" key="4">
    <source>
        <dbReference type="ARBA" id="ARBA00022723"/>
    </source>
</evidence>
<dbReference type="FunCoup" id="A0A5C7EVV4">
    <property type="interactions" value="40"/>
</dbReference>
<dbReference type="Gene3D" id="3.90.870.50">
    <property type="match status" value="1"/>
</dbReference>
<dbReference type="GO" id="GO:0003725">
    <property type="term" value="F:double-stranded RNA binding"/>
    <property type="evidence" value="ECO:0007669"/>
    <property type="project" value="InterPro"/>
</dbReference>
<gene>
    <name evidence="12" type="primary">hypF</name>
    <name evidence="12" type="ORF">FR698_06030</name>
</gene>
<dbReference type="EC" id="6.2.-.-" evidence="8"/>
<dbReference type="InterPro" id="IPR017945">
    <property type="entry name" value="DHBP_synth_RibB-like_a/b_dom"/>
</dbReference>
<evidence type="ECO:0000256" key="9">
    <source>
        <dbReference type="PROSITE-ProRule" id="PRU00520"/>
    </source>
</evidence>
<dbReference type="NCBIfam" id="TIGR00143">
    <property type="entry name" value="hypF"/>
    <property type="match status" value="1"/>
</dbReference>
<keyword evidence="4" id="KW-0479">Metal-binding</keyword>
<dbReference type="Pfam" id="PF00708">
    <property type="entry name" value="Acylphosphatase"/>
    <property type="match status" value="1"/>
</dbReference>
<evidence type="ECO:0000256" key="5">
    <source>
        <dbReference type="ARBA" id="ARBA00022771"/>
    </source>
</evidence>
<evidence type="ECO:0000313" key="13">
    <source>
        <dbReference type="Proteomes" id="UP000321201"/>
    </source>
</evidence>
<dbReference type="InParanoid" id="A0A5C7EVV4"/>
<dbReference type="Gene3D" id="3.30.110.120">
    <property type="match status" value="1"/>
</dbReference>
<dbReference type="Pfam" id="PF17788">
    <property type="entry name" value="HypF_C"/>
    <property type="match status" value="1"/>
</dbReference>
<accession>A0A5C7EVV4</accession>
<evidence type="ECO:0000256" key="6">
    <source>
        <dbReference type="ARBA" id="ARBA00022833"/>
    </source>
</evidence>
<feature type="active site" evidence="9">
    <location>
        <position position="41"/>
    </location>
</feature>
<evidence type="ECO:0000256" key="7">
    <source>
        <dbReference type="ARBA" id="ARBA00048220"/>
    </source>
</evidence>
<dbReference type="GO" id="GO:0051604">
    <property type="term" value="P:protein maturation"/>
    <property type="evidence" value="ECO:0007669"/>
    <property type="project" value="TreeGrafter"/>
</dbReference>
<dbReference type="InterPro" id="IPR041440">
    <property type="entry name" value="HypF_C"/>
</dbReference>
<dbReference type="Gene3D" id="3.30.420.360">
    <property type="match status" value="1"/>
</dbReference>
<dbReference type="UniPathway" id="UPA00335"/>
<sequence length="794" mass="86870">MQTTQEAAERIRVQGLVQGVGFRPTVWRLARRYGLRGSVANDGQGVSIHVCGPVAALDRFAAALLREAPPLARIDRIEREPTAVLPQHPDFRILGSHATSIRTGVVPDAAACPECVQEVFDPFARRYRYPFTNCTRCGPRLSIIEAIPYDRATTTMRAFAMCPQCSAEYADPADRRFHAQPIACHACGPRAWLERADGAPVAVDAFTMLDDVDAVCTLLQRGHIVAIKGLGGFQLACDACNEAAVARLRQLKRRSRKPFALMARDVETVRRYCVVTEGEEALLRSPAGPIVVLDATGPERVAESVAPGVKTLGFMLPNTPLHHLMLRRMDRPIVLTSGNRSDEPQCIDNAEARARLGGIAEYFLMHNRDVARRVDDSVVREMAGAPRVLRRGRGYAPAPLSLALGFSAAPAVLAMGGELKNTFCLLRDGRAIVSHHMGDLEDALTYADYRSSVEQYLKLFEHEPRIVAVDCHPEYLSRKWGQELSARWGASLLEVQHHHAHIAACLAENAFPLEGGPVIGVALDGLGFGTDGTLWGGEFLLADYRVCKRLGTFKPVAMPGGEQAVYEPWRNTYAHLMAEMGWARFAMNYAELDLYRFLEAKPRRLLDRMISRGINSPLASSCGRLFDAVAAAAGVCRERVTYEGEAAVALEALVDERTLKEEDELLAYPFAIPRLKSVHLPYVEPLAMWQALLGDLLLGTPVPVIAARFHKGLAVVITRMVDTLSREAGGDKPVRTVALSGGVFQNRVLLEQVTARLKAIGFEVLTHRHVPSNDGGLALGQAAVAAARSLTNSQ</sequence>
<organism evidence="12 13">
    <name type="scientific">Pelomicrobium methylotrophicum</name>
    <dbReference type="NCBI Taxonomy" id="2602750"/>
    <lineage>
        <taxon>Bacteria</taxon>
        <taxon>Pseudomonadati</taxon>
        <taxon>Pseudomonadota</taxon>
        <taxon>Hydrogenophilia</taxon>
        <taxon>Hydrogenophilia incertae sedis</taxon>
        <taxon>Pelomicrobium</taxon>
    </lineage>
</organism>
<dbReference type="SUPFAM" id="SSF54975">
    <property type="entry name" value="Acylphosphatase/BLUF domain-like"/>
    <property type="match status" value="1"/>
</dbReference>
<feature type="domain" description="Acylphosphatase-like" evidence="10">
    <location>
        <begin position="8"/>
        <end position="95"/>
    </location>
</feature>
<dbReference type="GO" id="GO:0003998">
    <property type="term" value="F:acylphosphatase activity"/>
    <property type="evidence" value="ECO:0007669"/>
    <property type="project" value="UniProtKB-EC"/>
</dbReference>
<comment type="similarity">
    <text evidence="2 8">Belongs to the carbamoyltransferase HypF family.</text>
</comment>
<keyword evidence="13" id="KW-1185">Reference proteome</keyword>